<accession>A0A6A6W640</accession>
<dbReference type="OrthoDB" id="5440at2759"/>
<evidence type="ECO:0000313" key="2">
    <source>
        <dbReference type="Proteomes" id="UP000799437"/>
    </source>
</evidence>
<dbReference type="GO" id="GO:0030638">
    <property type="term" value="P:polyketide metabolic process"/>
    <property type="evidence" value="ECO:0007669"/>
    <property type="project" value="InterPro"/>
</dbReference>
<dbReference type="InterPro" id="IPR032710">
    <property type="entry name" value="NTF2-like_dom_sf"/>
</dbReference>
<dbReference type="PANTHER" id="PTHR38436">
    <property type="entry name" value="POLYKETIDE CYCLASE SNOAL-LIKE DOMAIN"/>
    <property type="match status" value="1"/>
</dbReference>
<evidence type="ECO:0000313" key="1">
    <source>
        <dbReference type="EMBL" id="KAF2757017.1"/>
    </source>
</evidence>
<dbReference type="PANTHER" id="PTHR38436:SF3">
    <property type="entry name" value="CARBOXYMETHYLENEBUTENOLIDASE-RELATED"/>
    <property type="match status" value="1"/>
</dbReference>
<evidence type="ECO:0008006" key="3">
    <source>
        <dbReference type="Google" id="ProtNLM"/>
    </source>
</evidence>
<reference evidence="1" key="1">
    <citation type="journal article" date="2020" name="Stud. Mycol.">
        <title>101 Dothideomycetes genomes: a test case for predicting lifestyles and emergence of pathogens.</title>
        <authorList>
            <person name="Haridas S."/>
            <person name="Albert R."/>
            <person name="Binder M."/>
            <person name="Bloem J."/>
            <person name="Labutti K."/>
            <person name="Salamov A."/>
            <person name="Andreopoulos B."/>
            <person name="Baker S."/>
            <person name="Barry K."/>
            <person name="Bills G."/>
            <person name="Bluhm B."/>
            <person name="Cannon C."/>
            <person name="Castanera R."/>
            <person name="Culley D."/>
            <person name="Daum C."/>
            <person name="Ezra D."/>
            <person name="Gonzalez J."/>
            <person name="Henrissat B."/>
            <person name="Kuo A."/>
            <person name="Liang C."/>
            <person name="Lipzen A."/>
            <person name="Lutzoni F."/>
            <person name="Magnuson J."/>
            <person name="Mondo S."/>
            <person name="Nolan M."/>
            <person name="Ohm R."/>
            <person name="Pangilinan J."/>
            <person name="Park H.-J."/>
            <person name="Ramirez L."/>
            <person name="Alfaro M."/>
            <person name="Sun H."/>
            <person name="Tritt A."/>
            <person name="Yoshinaga Y."/>
            <person name="Zwiers L.-H."/>
            <person name="Turgeon B."/>
            <person name="Goodwin S."/>
            <person name="Spatafora J."/>
            <person name="Crous P."/>
            <person name="Grigoriev I."/>
        </authorList>
    </citation>
    <scope>NUCLEOTIDE SEQUENCE</scope>
    <source>
        <strain evidence="1">CBS 121739</strain>
    </source>
</reference>
<dbReference type="EMBL" id="ML996574">
    <property type="protein sequence ID" value="KAF2757017.1"/>
    <property type="molecule type" value="Genomic_DNA"/>
</dbReference>
<dbReference type="Gene3D" id="3.10.450.50">
    <property type="match status" value="1"/>
</dbReference>
<proteinExistence type="predicted"/>
<dbReference type="SUPFAM" id="SSF54427">
    <property type="entry name" value="NTF2-like"/>
    <property type="match status" value="1"/>
</dbReference>
<protein>
    <recommendedName>
        <fullName evidence="3">Dienelactone hydrolase</fullName>
    </recommendedName>
</protein>
<dbReference type="Proteomes" id="UP000799437">
    <property type="component" value="Unassembled WGS sequence"/>
</dbReference>
<dbReference type="InterPro" id="IPR009959">
    <property type="entry name" value="Cyclase_SnoaL-like"/>
</dbReference>
<gene>
    <name evidence="1" type="ORF">EJ05DRAFT_477241</name>
</gene>
<sequence length="442" mass="48822">MTQNFINQSGWLSFNSSSPRLYITSEDVEFDLSVLEAWKKEGFMVEYLPMGNGGRAYREKLESLGRGLGVGEKYAIIAFGAAASFCLEAHLSPHAWSSRLCSLVAYYPTTVPAPTTKFPSHMRVLVHLPSGTGDTPDTIGVTRPSEILGIQGKRKTVQKAVTPGAGSGGLQLHMSYRCYTYTGVDVGFAERDLDEYDGVADGTAFTRSLSTIRRAFGAEVELERQWEESFDATWQKPNLAKSLSAFCTEPEPYVVHAPTLTGGVGADDMRCFYEDYFVPCDVDEKAEIGLEVLLLSRTIGTDSVVDELHVRFTHKVVMPWILPEVAPTGRDVDVIIVCIVTLRAGKIWCERMYWDQASVLVQVGLLNPNNVPPALKKKGVKRLPVTGEQSASIILDIMCRGEAPRKEGEVYQVNDIIKDWKTGTKMLRRAAPVENGKPQSNK</sequence>
<dbReference type="AlphaFoldDB" id="A0A6A6W640"/>
<keyword evidence="2" id="KW-1185">Reference proteome</keyword>
<dbReference type="GeneID" id="54485261"/>
<organism evidence="1 2">
    <name type="scientific">Pseudovirgaria hyperparasitica</name>
    <dbReference type="NCBI Taxonomy" id="470096"/>
    <lineage>
        <taxon>Eukaryota</taxon>
        <taxon>Fungi</taxon>
        <taxon>Dikarya</taxon>
        <taxon>Ascomycota</taxon>
        <taxon>Pezizomycotina</taxon>
        <taxon>Dothideomycetes</taxon>
        <taxon>Dothideomycetes incertae sedis</taxon>
        <taxon>Acrospermales</taxon>
        <taxon>Acrospermaceae</taxon>
        <taxon>Pseudovirgaria</taxon>
    </lineage>
</organism>
<dbReference type="RefSeq" id="XP_033599468.1">
    <property type="nucleotide sequence ID" value="XM_033744207.1"/>
</dbReference>
<name>A0A6A6W640_9PEZI</name>